<accession>A0ABS3E8R1</accession>
<proteinExistence type="predicted"/>
<keyword evidence="1" id="KW-0812">Transmembrane</keyword>
<dbReference type="RefSeq" id="WP_207002680.1">
    <property type="nucleotide sequence ID" value="NZ_JAEKJR010000002.1"/>
</dbReference>
<keyword evidence="1" id="KW-0472">Membrane</keyword>
<keyword evidence="3" id="KW-1185">Reference proteome</keyword>
<reference evidence="2 3" key="1">
    <citation type="submission" date="2020-12" db="EMBL/GenBank/DDBJ databases">
        <title>Oil enriched cultivation method for isolating marine PHA-producing bacteria.</title>
        <authorList>
            <person name="Zheng W."/>
            <person name="Yu S."/>
            <person name="Huang Y."/>
        </authorList>
    </citation>
    <scope>NUCLEOTIDE SEQUENCE [LARGE SCALE GENOMIC DNA]</scope>
    <source>
        <strain evidence="2 3">SN0-2</strain>
    </source>
</reference>
<dbReference type="EMBL" id="JAEKJR010000002">
    <property type="protein sequence ID" value="MBN8431708.1"/>
    <property type="molecule type" value="Genomic_DNA"/>
</dbReference>
<feature type="transmembrane region" description="Helical" evidence="1">
    <location>
        <begin position="20"/>
        <end position="45"/>
    </location>
</feature>
<evidence type="ECO:0000313" key="2">
    <source>
        <dbReference type="EMBL" id="MBN8431708.1"/>
    </source>
</evidence>
<name>A0ABS3E8R1_9GAMM</name>
<evidence type="ECO:0000313" key="3">
    <source>
        <dbReference type="Proteomes" id="UP000664293"/>
    </source>
</evidence>
<gene>
    <name evidence="2" type="ORF">JF535_12690</name>
</gene>
<sequence length="48" mass="5509">MLQWYFHCQEREAGQGMQLAFVATLVPLTLFMAIGIFAATMGMWLPRM</sequence>
<keyword evidence="1" id="KW-1133">Transmembrane helix</keyword>
<comment type="caution">
    <text evidence="2">The sequence shown here is derived from an EMBL/GenBank/DDBJ whole genome shotgun (WGS) entry which is preliminary data.</text>
</comment>
<protein>
    <submittedName>
        <fullName evidence="2">Uncharacterized protein</fullName>
    </submittedName>
</protein>
<evidence type="ECO:0000256" key="1">
    <source>
        <dbReference type="SAM" id="Phobius"/>
    </source>
</evidence>
<dbReference type="Proteomes" id="UP000664293">
    <property type="component" value="Unassembled WGS sequence"/>
</dbReference>
<organism evidence="2 3">
    <name type="scientific">Microbulbifer salipaludis</name>
    <dbReference type="NCBI Taxonomy" id="187980"/>
    <lineage>
        <taxon>Bacteria</taxon>
        <taxon>Pseudomonadati</taxon>
        <taxon>Pseudomonadota</taxon>
        <taxon>Gammaproteobacteria</taxon>
        <taxon>Cellvibrionales</taxon>
        <taxon>Microbulbiferaceae</taxon>
        <taxon>Microbulbifer</taxon>
    </lineage>
</organism>